<dbReference type="AlphaFoldDB" id="A0AAW2JRK3"/>
<reference evidence="5" key="2">
    <citation type="journal article" date="2024" name="Plant">
        <title>Genomic evolution and insights into agronomic trait innovations of Sesamum species.</title>
        <authorList>
            <person name="Miao H."/>
            <person name="Wang L."/>
            <person name="Qu L."/>
            <person name="Liu H."/>
            <person name="Sun Y."/>
            <person name="Le M."/>
            <person name="Wang Q."/>
            <person name="Wei S."/>
            <person name="Zheng Y."/>
            <person name="Lin W."/>
            <person name="Duan Y."/>
            <person name="Cao H."/>
            <person name="Xiong S."/>
            <person name="Wang X."/>
            <person name="Wei L."/>
            <person name="Li C."/>
            <person name="Ma Q."/>
            <person name="Ju M."/>
            <person name="Zhao R."/>
            <person name="Li G."/>
            <person name="Mu C."/>
            <person name="Tian Q."/>
            <person name="Mei H."/>
            <person name="Zhang T."/>
            <person name="Gao T."/>
            <person name="Zhang H."/>
        </authorList>
    </citation>
    <scope>NUCLEOTIDE SEQUENCE</scope>
    <source>
        <strain evidence="5">G02</strain>
    </source>
</reference>
<dbReference type="GO" id="GO:0032259">
    <property type="term" value="P:methylation"/>
    <property type="evidence" value="ECO:0007669"/>
    <property type="project" value="UniProtKB-KW"/>
</dbReference>
<protein>
    <recommendedName>
        <fullName evidence="4">Rubisco LSMT substrate-binding domain-containing protein</fullName>
    </recommendedName>
</protein>
<dbReference type="EMBL" id="JACGWJ010000032">
    <property type="protein sequence ID" value="KAL0296587.1"/>
    <property type="molecule type" value="Genomic_DNA"/>
</dbReference>
<name>A0AAW2JRK3_SESRA</name>
<feature type="domain" description="Rubisco LSMT substrate-binding" evidence="4">
    <location>
        <begin position="127"/>
        <end position="231"/>
    </location>
</feature>
<keyword evidence="2" id="KW-0808">Transferase</keyword>
<gene>
    <name evidence="5" type="ORF">Sradi_6710800</name>
</gene>
<evidence type="ECO:0000313" key="5">
    <source>
        <dbReference type="EMBL" id="KAL0296587.1"/>
    </source>
</evidence>
<evidence type="ECO:0000256" key="2">
    <source>
        <dbReference type="ARBA" id="ARBA00022679"/>
    </source>
</evidence>
<dbReference type="GO" id="GO:0016279">
    <property type="term" value="F:protein-lysine N-methyltransferase activity"/>
    <property type="evidence" value="ECO:0007669"/>
    <property type="project" value="TreeGrafter"/>
</dbReference>
<evidence type="ECO:0000256" key="1">
    <source>
        <dbReference type="ARBA" id="ARBA00022603"/>
    </source>
</evidence>
<dbReference type="CDD" id="cd10527">
    <property type="entry name" value="SET_LSMT"/>
    <property type="match status" value="1"/>
</dbReference>
<dbReference type="InterPro" id="IPR050600">
    <property type="entry name" value="SETD3_SETD6_MTase"/>
</dbReference>
<dbReference type="SUPFAM" id="SSF82199">
    <property type="entry name" value="SET domain"/>
    <property type="match status" value="1"/>
</dbReference>
<keyword evidence="1" id="KW-0489">Methyltransferase</keyword>
<keyword evidence="3" id="KW-0949">S-adenosyl-L-methionine</keyword>
<proteinExistence type="predicted"/>
<evidence type="ECO:0000259" key="4">
    <source>
        <dbReference type="Pfam" id="PF09273"/>
    </source>
</evidence>
<dbReference type="PANTHER" id="PTHR13271:SF116">
    <property type="entry name" value="F21J9.27"/>
    <property type="match status" value="1"/>
</dbReference>
<sequence>MSAVSSRAFRLYGSRRPDGTHVDAPMLLPLIDMCNHSFMPNAEIVQEKEANNESMLVKVISGKQIKQDDPLELNYGCLNNDLFLLDYGFVIPSNPYDCIELKYDPALLDAASMAAGFSSPNFSSPSPWQQRILLQLNLDGENSDLKVRIGGSELVEGRLLAALRVLLSNDREAVEKQDLATLKSINSEAPLGTSNEALLSHHDCSLCDCPRTFPYKIMEDESILKKVSTTTDLAVHTESRRSLSLLMP</sequence>
<dbReference type="Gene3D" id="3.90.1410.10">
    <property type="entry name" value="set domain protein methyltransferase, domain 1"/>
    <property type="match status" value="1"/>
</dbReference>
<dbReference type="InterPro" id="IPR015353">
    <property type="entry name" value="Rubisco_LSMT_subst-bd"/>
</dbReference>
<dbReference type="PANTHER" id="PTHR13271">
    <property type="entry name" value="UNCHARACTERIZED PUTATIVE METHYLTRANSFERASE"/>
    <property type="match status" value="1"/>
</dbReference>
<dbReference type="InterPro" id="IPR046341">
    <property type="entry name" value="SET_dom_sf"/>
</dbReference>
<dbReference type="InterPro" id="IPR036464">
    <property type="entry name" value="Rubisco_LSMT_subst-bd_sf"/>
</dbReference>
<dbReference type="Pfam" id="PF09273">
    <property type="entry name" value="Rubis-subs-bind"/>
    <property type="match status" value="1"/>
</dbReference>
<evidence type="ECO:0000256" key="3">
    <source>
        <dbReference type="ARBA" id="ARBA00022691"/>
    </source>
</evidence>
<dbReference type="SUPFAM" id="SSF81822">
    <property type="entry name" value="RuBisCo LSMT C-terminal, substrate-binding domain"/>
    <property type="match status" value="1"/>
</dbReference>
<organism evidence="5">
    <name type="scientific">Sesamum radiatum</name>
    <name type="common">Black benniseed</name>
    <dbReference type="NCBI Taxonomy" id="300843"/>
    <lineage>
        <taxon>Eukaryota</taxon>
        <taxon>Viridiplantae</taxon>
        <taxon>Streptophyta</taxon>
        <taxon>Embryophyta</taxon>
        <taxon>Tracheophyta</taxon>
        <taxon>Spermatophyta</taxon>
        <taxon>Magnoliopsida</taxon>
        <taxon>eudicotyledons</taxon>
        <taxon>Gunneridae</taxon>
        <taxon>Pentapetalae</taxon>
        <taxon>asterids</taxon>
        <taxon>lamiids</taxon>
        <taxon>Lamiales</taxon>
        <taxon>Pedaliaceae</taxon>
        <taxon>Sesamum</taxon>
    </lineage>
</organism>
<reference evidence="5" key="1">
    <citation type="submission" date="2020-06" db="EMBL/GenBank/DDBJ databases">
        <authorList>
            <person name="Li T."/>
            <person name="Hu X."/>
            <person name="Zhang T."/>
            <person name="Song X."/>
            <person name="Zhang H."/>
            <person name="Dai N."/>
            <person name="Sheng W."/>
            <person name="Hou X."/>
            <person name="Wei L."/>
        </authorList>
    </citation>
    <scope>NUCLEOTIDE SEQUENCE</scope>
    <source>
        <strain evidence="5">G02</strain>
        <tissue evidence="5">Leaf</tissue>
    </source>
</reference>
<accession>A0AAW2JRK3</accession>
<comment type="caution">
    <text evidence="5">The sequence shown here is derived from an EMBL/GenBank/DDBJ whole genome shotgun (WGS) entry which is preliminary data.</text>
</comment>